<keyword evidence="2" id="KW-1185">Reference proteome</keyword>
<protein>
    <recommendedName>
        <fullName evidence="3">DUF241 domain-containing protein</fullName>
    </recommendedName>
</protein>
<proteinExistence type="predicted"/>
<dbReference type="InterPro" id="IPR004320">
    <property type="entry name" value="BPS1_pln"/>
</dbReference>
<dbReference type="OrthoDB" id="1701699at2759"/>
<dbReference type="PANTHER" id="PTHR33070:SF109">
    <property type="entry name" value="DOMAIN PROTEIN, PUTATIVE (DUF241)-RELATED"/>
    <property type="match status" value="1"/>
</dbReference>
<gene>
    <name evidence="1" type="ORF">F0562_006810</name>
</gene>
<dbReference type="Proteomes" id="UP000325577">
    <property type="component" value="Linkage Group LG2"/>
</dbReference>
<dbReference type="Pfam" id="PF03087">
    <property type="entry name" value="BPS1"/>
    <property type="match status" value="2"/>
</dbReference>
<dbReference type="GO" id="GO:0048364">
    <property type="term" value="P:root development"/>
    <property type="evidence" value="ECO:0007669"/>
    <property type="project" value="InterPro"/>
</dbReference>
<dbReference type="PANTHER" id="PTHR33070">
    <property type="entry name" value="OS06G0725500 PROTEIN"/>
    <property type="match status" value="1"/>
</dbReference>
<dbReference type="GO" id="GO:0048367">
    <property type="term" value="P:shoot system development"/>
    <property type="evidence" value="ECO:0007669"/>
    <property type="project" value="InterPro"/>
</dbReference>
<accession>A0A5J5APC3</accession>
<name>A0A5J5APC3_9ASTE</name>
<dbReference type="EMBL" id="CM018043">
    <property type="protein sequence ID" value="KAA8532048.1"/>
    <property type="molecule type" value="Genomic_DNA"/>
</dbReference>
<dbReference type="AlphaFoldDB" id="A0A5J5APC3"/>
<reference evidence="1 2" key="1">
    <citation type="submission" date="2019-09" db="EMBL/GenBank/DDBJ databases">
        <title>A chromosome-level genome assembly of the Chinese tupelo Nyssa sinensis.</title>
        <authorList>
            <person name="Yang X."/>
            <person name="Kang M."/>
            <person name="Yang Y."/>
            <person name="Xiong H."/>
            <person name="Wang M."/>
            <person name="Zhang Z."/>
            <person name="Wang Z."/>
            <person name="Wu H."/>
            <person name="Ma T."/>
            <person name="Liu J."/>
            <person name="Xi Z."/>
        </authorList>
    </citation>
    <scope>NUCLEOTIDE SEQUENCE [LARGE SCALE GENOMIC DNA]</scope>
    <source>
        <strain evidence="1">J267</strain>
        <tissue evidence="1">Leaf</tissue>
    </source>
</reference>
<evidence type="ECO:0000313" key="2">
    <source>
        <dbReference type="Proteomes" id="UP000325577"/>
    </source>
</evidence>
<evidence type="ECO:0000313" key="1">
    <source>
        <dbReference type="EMBL" id="KAA8532048.1"/>
    </source>
</evidence>
<sequence>MASSSKSKSHYHIRSISLPCRSHPTTLTIEEKLNQLKTWEALYRPTAETICQGLSVLEELYKCVDDLYNLPLTQQALSQHQLEKWVDELLDGSVKLLDICGITMDVMSQTKEHIRDVQSALRRRKRDLSIERSITKYTCFRKKTKKDAKKLISALKQVDNKIEALPVLDLDHHVSSVIRVLREVGAMSISIFQTVLLFLSMPISKPRPTRWLLVSKLLHKGAVVCEDQHENVNELERVDVTLQALCGSSSSEVDKMQIAQKSLEALEASIEVVENGSKHGRHHLRQQQRQSTKVYLDWKQLYKCVDDLYNLPLTQQALSQHQLEKWVDELLDGSVKLLDICGITRDAVSQIKEHTRDLQSALRRRKGDLIIERSIAKYTCFRKKTKKDAKKLISAMKQMDNKIEALPLLDLDHHVSSVIKVLREVGAMSISIFQTVLLFLSVPISKPRPTSRWLLVSKFLHKGAVACENQYKNVNEMESVDAALQALCGSGSGEVDKMQIAQKSLEELEASIEVVENGLEYMFRRLIKSRACLLNIVSH</sequence>
<organism evidence="1 2">
    <name type="scientific">Nyssa sinensis</name>
    <dbReference type="NCBI Taxonomy" id="561372"/>
    <lineage>
        <taxon>Eukaryota</taxon>
        <taxon>Viridiplantae</taxon>
        <taxon>Streptophyta</taxon>
        <taxon>Embryophyta</taxon>
        <taxon>Tracheophyta</taxon>
        <taxon>Spermatophyta</taxon>
        <taxon>Magnoliopsida</taxon>
        <taxon>eudicotyledons</taxon>
        <taxon>Gunneridae</taxon>
        <taxon>Pentapetalae</taxon>
        <taxon>asterids</taxon>
        <taxon>Cornales</taxon>
        <taxon>Nyssaceae</taxon>
        <taxon>Nyssa</taxon>
    </lineage>
</organism>
<evidence type="ECO:0008006" key="3">
    <source>
        <dbReference type="Google" id="ProtNLM"/>
    </source>
</evidence>